<reference evidence="1" key="2">
    <citation type="submission" date="2023-04" db="EMBL/GenBank/DDBJ databases">
        <authorList>
            <person name="Bruccoleri R.E."/>
            <person name="Oakeley E.J."/>
            <person name="Faust A.-M."/>
            <person name="Dessus-Babus S."/>
            <person name="Altorfer M."/>
            <person name="Burckhardt D."/>
            <person name="Oertli M."/>
            <person name="Naumann U."/>
            <person name="Petersen F."/>
            <person name="Wong J."/>
        </authorList>
    </citation>
    <scope>NUCLEOTIDE SEQUENCE</scope>
    <source>
        <strain evidence="1">GSM-AAB239-AS_SAM_17_03QT</strain>
        <tissue evidence="1">Leaf</tissue>
    </source>
</reference>
<protein>
    <submittedName>
        <fullName evidence="1">Uncharacterized protein</fullName>
    </submittedName>
</protein>
<comment type="caution">
    <text evidence="1">The sequence shown here is derived from an EMBL/GenBank/DDBJ whole genome shotgun (WGS) entry which is preliminary data.</text>
</comment>
<dbReference type="Proteomes" id="UP001140949">
    <property type="component" value="Unassembled WGS sequence"/>
</dbReference>
<name>A0AAX6HI81_IRIPA</name>
<sequence>MIVLLNELFSSCARCVCWNAVVSTLDSKSCVRSWRRVLVRSDLSFR</sequence>
<dbReference type="AlphaFoldDB" id="A0AAX6HI81"/>
<proteinExistence type="predicted"/>
<reference evidence="1" key="1">
    <citation type="journal article" date="2023" name="GigaByte">
        <title>Genome assembly of the bearded iris, Iris pallida Lam.</title>
        <authorList>
            <person name="Bruccoleri R.E."/>
            <person name="Oakeley E.J."/>
            <person name="Faust A.M.E."/>
            <person name="Altorfer M."/>
            <person name="Dessus-Babus S."/>
            <person name="Burckhardt D."/>
            <person name="Oertli M."/>
            <person name="Naumann U."/>
            <person name="Petersen F."/>
            <person name="Wong J."/>
        </authorList>
    </citation>
    <scope>NUCLEOTIDE SEQUENCE</scope>
    <source>
        <strain evidence="1">GSM-AAB239-AS_SAM_17_03QT</strain>
    </source>
</reference>
<keyword evidence="2" id="KW-1185">Reference proteome</keyword>
<evidence type="ECO:0000313" key="2">
    <source>
        <dbReference type="Proteomes" id="UP001140949"/>
    </source>
</evidence>
<gene>
    <name evidence="1" type="ORF">M6B38_310285</name>
</gene>
<dbReference type="EMBL" id="JANAVB010009398">
    <property type="protein sequence ID" value="KAJ6840573.1"/>
    <property type="molecule type" value="Genomic_DNA"/>
</dbReference>
<accession>A0AAX6HI81</accession>
<evidence type="ECO:0000313" key="1">
    <source>
        <dbReference type="EMBL" id="KAJ6840573.1"/>
    </source>
</evidence>
<organism evidence="1 2">
    <name type="scientific">Iris pallida</name>
    <name type="common">Sweet iris</name>
    <dbReference type="NCBI Taxonomy" id="29817"/>
    <lineage>
        <taxon>Eukaryota</taxon>
        <taxon>Viridiplantae</taxon>
        <taxon>Streptophyta</taxon>
        <taxon>Embryophyta</taxon>
        <taxon>Tracheophyta</taxon>
        <taxon>Spermatophyta</taxon>
        <taxon>Magnoliopsida</taxon>
        <taxon>Liliopsida</taxon>
        <taxon>Asparagales</taxon>
        <taxon>Iridaceae</taxon>
        <taxon>Iridoideae</taxon>
        <taxon>Irideae</taxon>
        <taxon>Iris</taxon>
    </lineage>
</organism>